<proteinExistence type="predicted"/>
<dbReference type="Gramene" id="EOX91088">
    <property type="protein sequence ID" value="EOX91088"/>
    <property type="gene ID" value="TCM_000379"/>
</dbReference>
<dbReference type="Proteomes" id="UP000026915">
    <property type="component" value="Chromosome 1"/>
</dbReference>
<reference evidence="3 4" key="1">
    <citation type="journal article" date="2013" name="Genome Biol.">
        <title>The genome sequence of the most widely cultivated cacao type and its use to identify candidate genes regulating pod color.</title>
        <authorList>
            <person name="Motamayor J.C."/>
            <person name="Mockaitis K."/>
            <person name="Schmutz J."/>
            <person name="Haiminen N."/>
            <person name="Iii D.L."/>
            <person name="Cornejo O."/>
            <person name="Findley S.D."/>
            <person name="Zheng P."/>
            <person name="Utro F."/>
            <person name="Royaert S."/>
            <person name="Saski C."/>
            <person name="Jenkins J."/>
            <person name="Podicheti R."/>
            <person name="Zhao M."/>
            <person name="Scheffler B.E."/>
            <person name="Stack J.C."/>
            <person name="Feltus F.A."/>
            <person name="Mustiga G.M."/>
            <person name="Amores F."/>
            <person name="Phillips W."/>
            <person name="Marelli J.P."/>
            <person name="May G.D."/>
            <person name="Shapiro H."/>
            <person name="Ma J."/>
            <person name="Bustamante C.D."/>
            <person name="Schnell R.J."/>
            <person name="Main D."/>
            <person name="Gilbert D."/>
            <person name="Parida L."/>
            <person name="Kuhn D.N."/>
        </authorList>
    </citation>
    <scope>NUCLEOTIDE SEQUENCE [LARGE SCALE GENOMIC DNA]</scope>
    <source>
        <strain evidence="4">cv. Matina 1-6</strain>
    </source>
</reference>
<name>A0A061DM88_THECC</name>
<sequence length="116" mass="13549">MPAPLHASPSPPLPPRFPSSPSYSSLSFFPLIYFFLVCFVFYFQKKKQIEVSLTSVLSLFPLRKQLIFFINVSFIHQKVGKSCNLNRKPVQSCFRRFMNYKNVGISSYKKERKVEM</sequence>
<feature type="transmembrane region" description="Helical" evidence="2">
    <location>
        <begin position="23"/>
        <end position="43"/>
    </location>
</feature>
<keyword evidence="2" id="KW-0472">Membrane</keyword>
<evidence type="ECO:0000313" key="3">
    <source>
        <dbReference type="EMBL" id="EOX91088.1"/>
    </source>
</evidence>
<accession>A0A061DM88</accession>
<keyword evidence="2" id="KW-1133">Transmembrane helix</keyword>
<keyword evidence="2" id="KW-0812">Transmembrane</keyword>
<keyword evidence="4" id="KW-1185">Reference proteome</keyword>
<feature type="region of interest" description="Disordered" evidence="1">
    <location>
        <begin position="1"/>
        <end position="20"/>
    </location>
</feature>
<gene>
    <name evidence="3" type="ORF">TCM_000379</name>
</gene>
<evidence type="ECO:0000313" key="4">
    <source>
        <dbReference type="Proteomes" id="UP000026915"/>
    </source>
</evidence>
<dbReference type="AlphaFoldDB" id="A0A061DM88"/>
<evidence type="ECO:0000256" key="2">
    <source>
        <dbReference type="SAM" id="Phobius"/>
    </source>
</evidence>
<organism evidence="3 4">
    <name type="scientific">Theobroma cacao</name>
    <name type="common">Cacao</name>
    <name type="synonym">Cocoa</name>
    <dbReference type="NCBI Taxonomy" id="3641"/>
    <lineage>
        <taxon>Eukaryota</taxon>
        <taxon>Viridiplantae</taxon>
        <taxon>Streptophyta</taxon>
        <taxon>Embryophyta</taxon>
        <taxon>Tracheophyta</taxon>
        <taxon>Spermatophyta</taxon>
        <taxon>Magnoliopsida</taxon>
        <taxon>eudicotyledons</taxon>
        <taxon>Gunneridae</taxon>
        <taxon>Pentapetalae</taxon>
        <taxon>rosids</taxon>
        <taxon>malvids</taxon>
        <taxon>Malvales</taxon>
        <taxon>Malvaceae</taxon>
        <taxon>Byttnerioideae</taxon>
        <taxon>Theobroma</taxon>
    </lineage>
</organism>
<evidence type="ECO:0000256" key="1">
    <source>
        <dbReference type="SAM" id="MobiDB-lite"/>
    </source>
</evidence>
<dbReference type="HOGENOM" id="CLU_2101322_0_0_1"/>
<feature type="compositionally biased region" description="Pro residues" evidence="1">
    <location>
        <begin position="1"/>
        <end position="18"/>
    </location>
</feature>
<protein>
    <submittedName>
        <fullName evidence="3">Uncharacterized protein</fullName>
    </submittedName>
</protein>
<dbReference type="InParanoid" id="A0A061DM88"/>
<dbReference type="EMBL" id="CM001879">
    <property type="protein sequence ID" value="EOX91088.1"/>
    <property type="molecule type" value="Genomic_DNA"/>
</dbReference>